<gene>
    <name evidence="5" type="ORF">B0H63DRAFT_141610</name>
</gene>
<sequence>MASGLSAALLLLALLITSPLLAVAKHVQYCRFGYSNGAADFCMAATNYQNATSATHDLYLTLTVTRSSFAGWTAIGTGPQMGGSLMFIVYGDPTSGRDPILSIRTVEGHHQPKPIDPANTGGASIRILKSKWELLNSPPRAAREITRRHDDSEHPHVAPQGPATHVARIAVVCYSCNLWRGSSISASSTSQPWIWAWNDWQQVFPGGDLNARLNMHRHSSHDGGWGKFYVDMTAAVKTSSDNLIPTLAPGVERLGTSDEPLGAGGYITSLWERPLKMAHWFIMGTAFLVLFPLGVMLMRTSSGNPFQRHWIVQLAATGLAWTGAVVGLAMTQFRLPHTLHQWVGIIIVLGLGVQAVLGWRHHVVFLQLRRRTWISHVHIWLGRSAVLAGWLNVIAGLLLSGQNTFNVVCAAIVIALESVIVSVWVYMKGRTAAKGGDQQTEAHSLMPKGEGGVNEYFALELDDLSSDDDADDIGDVKHEMQRLRRESDDEGTPRRNVDPSVVKS</sequence>
<dbReference type="CDD" id="cd08760">
    <property type="entry name" value="Cyt_b561_FRRS1_like"/>
    <property type="match status" value="1"/>
</dbReference>
<feature type="transmembrane region" description="Helical" evidence="2">
    <location>
        <begin position="380"/>
        <end position="399"/>
    </location>
</feature>
<accession>A0AAE0U183</accession>
<dbReference type="AlphaFoldDB" id="A0AAE0U183"/>
<keyword evidence="2" id="KW-1133">Transmembrane helix</keyword>
<keyword evidence="2" id="KW-0812">Transmembrane</keyword>
<evidence type="ECO:0000256" key="1">
    <source>
        <dbReference type="SAM" id="MobiDB-lite"/>
    </source>
</evidence>
<dbReference type="InterPro" id="IPR018825">
    <property type="entry name" value="DUF2427"/>
</dbReference>
<keyword evidence="3" id="KW-0732">Signal</keyword>
<dbReference type="InterPro" id="IPR005018">
    <property type="entry name" value="DOMON_domain"/>
</dbReference>
<evidence type="ECO:0000313" key="5">
    <source>
        <dbReference type="EMBL" id="KAK3386860.1"/>
    </source>
</evidence>
<dbReference type="InterPro" id="IPR015920">
    <property type="entry name" value="Cellobiose_DH-like_cyt"/>
</dbReference>
<dbReference type="SMART" id="SM00664">
    <property type="entry name" value="DoH"/>
    <property type="match status" value="1"/>
</dbReference>
<dbReference type="PANTHER" id="PTHR47797">
    <property type="entry name" value="DEHYDROGENASE, PUTATIVE (AFU_ORTHOLOGUE AFUA_8G05805)-RELATED"/>
    <property type="match status" value="1"/>
</dbReference>
<dbReference type="Proteomes" id="UP001285441">
    <property type="component" value="Unassembled WGS sequence"/>
</dbReference>
<feature type="signal peptide" evidence="3">
    <location>
        <begin position="1"/>
        <end position="24"/>
    </location>
</feature>
<dbReference type="Pfam" id="PF10348">
    <property type="entry name" value="DUF2427"/>
    <property type="match status" value="1"/>
</dbReference>
<comment type="caution">
    <text evidence="5">The sequence shown here is derived from an EMBL/GenBank/DDBJ whole genome shotgun (WGS) entry which is preliminary data.</text>
</comment>
<feature type="transmembrane region" description="Helical" evidence="2">
    <location>
        <begin position="310"/>
        <end position="333"/>
    </location>
</feature>
<evidence type="ECO:0000256" key="3">
    <source>
        <dbReference type="SAM" id="SignalP"/>
    </source>
</evidence>
<name>A0AAE0U183_9PEZI</name>
<feature type="transmembrane region" description="Helical" evidence="2">
    <location>
        <begin position="277"/>
        <end position="298"/>
    </location>
</feature>
<dbReference type="EMBL" id="JAULSW010000003">
    <property type="protein sequence ID" value="KAK3386860.1"/>
    <property type="molecule type" value="Genomic_DNA"/>
</dbReference>
<dbReference type="Gene3D" id="2.60.40.1210">
    <property type="entry name" value="Cellobiose dehydrogenase, cytochrome domain"/>
    <property type="match status" value="1"/>
</dbReference>
<feature type="transmembrane region" description="Helical" evidence="2">
    <location>
        <begin position="339"/>
        <end position="359"/>
    </location>
</feature>
<organism evidence="5 6">
    <name type="scientific">Podospora didyma</name>
    <dbReference type="NCBI Taxonomy" id="330526"/>
    <lineage>
        <taxon>Eukaryota</taxon>
        <taxon>Fungi</taxon>
        <taxon>Dikarya</taxon>
        <taxon>Ascomycota</taxon>
        <taxon>Pezizomycotina</taxon>
        <taxon>Sordariomycetes</taxon>
        <taxon>Sordariomycetidae</taxon>
        <taxon>Sordariales</taxon>
        <taxon>Podosporaceae</taxon>
        <taxon>Podospora</taxon>
    </lineage>
</organism>
<evidence type="ECO:0000259" key="4">
    <source>
        <dbReference type="SMART" id="SM00664"/>
    </source>
</evidence>
<feature type="chain" id="PRO_5042047348" description="DOMON domain-containing protein" evidence="3">
    <location>
        <begin position="25"/>
        <end position="504"/>
    </location>
</feature>
<proteinExistence type="predicted"/>
<reference evidence="5" key="1">
    <citation type="journal article" date="2023" name="Mol. Phylogenet. Evol.">
        <title>Genome-scale phylogeny and comparative genomics of the fungal order Sordariales.</title>
        <authorList>
            <person name="Hensen N."/>
            <person name="Bonometti L."/>
            <person name="Westerberg I."/>
            <person name="Brannstrom I.O."/>
            <person name="Guillou S."/>
            <person name="Cros-Aarteil S."/>
            <person name="Calhoun S."/>
            <person name="Haridas S."/>
            <person name="Kuo A."/>
            <person name="Mondo S."/>
            <person name="Pangilinan J."/>
            <person name="Riley R."/>
            <person name="LaButti K."/>
            <person name="Andreopoulos B."/>
            <person name="Lipzen A."/>
            <person name="Chen C."/>
            <person name="Yan M."/>
            <person name="Daum C."/>
            <person name="Ng V."/>
            <person name="Clum A."/>
            <person name="Steindorff A."/>
            <person name="Ohm R.A."/>
            <person name="Martin F."/>
            <person name="Silar P."/>
            <person name="Natvig D.O."/>
            <person name="Lalanne C."/>
            <person name="Gautier V."/>
            <person name="Ament-Velasquez S.L."/>
            <person name="Kruys A."/>
            <person name="Hutchinson M.I."/>
            <person name="Powell A.J."/>
            <person name="Barry K."/>
            <person name="Miller A.N."/>
            <person name="Grigoriev I.V."/>
            <person name="Debuchy R."/>
            <person name="Gladieux P."/>
            <person name="Hiltunen Thoren M."/>
            <person name="Johannesson H."/>
        </authorList>
    </citation>
    <scope>NUCLEOTIDE SEQUENCE</scope>
    <source>
        <strain evidence="5">CBS 232.78</strain>
    </source>
</reference>
<dbReference type="SUPFAM" id="SSF49344">
    <property type="entry name" value="CBD9-like"/>
    <property type="match status" value="2"/>
</dbReference>
<feature type="region of interest" description="Disordered" evidence="1">
    <location>
        <begin position="465"/>
        <end position="504"/>
    </location>
</feature>
<keyword evidence="6" id="KW-1185">Reference proteome</keyword>
<dbReference type="Pfam" id="PF16010">
    <property type="entry name" value="CDH-cyt"/>
    <property type="match status" value="1"/>
</dbReference>
<dbReference type="CDD" id="cd09630">
    <property type="entry name" value="CDH_like_cytochrome"/>
    <property type="match status" value="1"/>
</dbReference>
<keyword evidence="2" id="KW-0472">Membrane</keyword>
<dbReference type="PANTHER" id="PTHR47797:SF3">
    <property type="entry name" value="CYTOCHROME B561 DOMAIN-CONTAINING PROTEIN"/>
    <property type="match status" value="1"/>
</dbReference>
<feature type="compositionally biased region" description="Basic and acidic residues" evidence="1">
    <location>
        <begin position="474"/>
        <end position="497"/>
    </location>
</feature>
<feature type="domain" description="DOMON" evidence="4">
    <location>
        <begin position="72"/>
        <end position="198"/>
    </location>
</feature>
<evidence type="ECO:0000313" key="6">
    <source>
        <dbReference type="Proteomes" id="UP001285441"/>
    </source>
</evidence>
<protein>
    <recommendedName>
        <fullName evidence="4">DOMON domain-containing protein</fullName>
    </recommendedName>
</protein>
<evidence type="ECO:0000256" key="2">
    <source>
        <dbReference type="SAM" id="Phobius"/>
    </source>
</evidence>
<reference evidence="5" key="2">
    <citation type="submission" date="2023-06" db="EMBL/GenBank/DDBJ databases">
        <authorList>
            <consortium name="Lawrence Berkeley National Laboratory"/>
            <person name="Haridas S."/>
            <person name="Hensen N."/>
            <person name="Bonometti L."/>
            <person name="Westerberg I."/>
            <person name="Brannstrom I.O."/>
            <person name="Guillou S."/>
            <person name="Cros-Aarteil S."/>
            <person name="Calhoun S."/>
            <person name="Kuo A."/>
            <person name="Mondo S."/>
            <person name="Pangilinan J."/>
            <person name="Riley R."/>
            <person name="LaButti K."/>
            <person name="Andreopoulos B."/>
            <person name="Lipzen A."/>
            <person name="Chen C."/>
            <person name="Yanf M."/>
            <person name="Daum C."/>
            <person name="Ng V."/>
            <person name="Clum A."/>
            <person name="Steindorff A."/>
            <person name="Ohm R."/>
            <person name="Martin F."/>
            <person name="Silar P."/>
            <person name="Natvig D."/>
            <person name="Lalanne C."/>
            <person name="Gautier V."/>
            <person name="Ament-velasquez S.L."/>
            <person name="Kruys A."/>
            <person name="Hutchinson M.I."/>
            <person name="Powell A.J."/>
            <person name="Barry K."/>
            <person name="Miller A.N."/>
            <person name="Grigoriev I.V."/>
            <person name="Debuchy R."/>
            <person name="Gladieux P."/>
            <person name="Thoren M.H."/>
            <person name="Johannesson H."/>
        </authorList>
    </citation>
    <scope>NUCLEOTIDE SEQUENCE</scope>
    <source>
        <strain evidence="5">CBS 232.78</strain>
    </source>
</reference>
<dbReference type="Gene3D" id="1.20.120.1770">
    <property type="match status" value="1"/>
</dbReference>
<feature type="transmembrane region" description="Helical" evidence="2">
    <location>
        <begin position="405"/>
        <end position="426"/>
    </location>
</feature>